<name>A0A814QU82_9BILA</name>
<evidence type="ECO:0000313" key="2">
    <source>
        <dbReference type="EMBL" id="CAF1124571.1"/>
    </source>
</evidence>
<gene>
    <name evidence="2" type="ORF">ZHD862_LOCUS18815</name>
</gene>
<comment type="caution">
    <text evidence="2">The sequence shown here is derived from an EMBL/GenBank/DDBJ whole genome shotgun (WGS) entry which is preliminary data.</text>
</comment>
<proteinExistence type="predicted"/>
<keyword evidence="1" id="KW-0732">Signal</keyword>
<sequence>MNFYYTFLFFGLLLSFSTVTMAYPSYIDNRYRQKYPILRMIEPEMTDINDDTWQQNLSFFDDRTRRGWGNG</sequence>
<dbReference type="Proteomes" id="UP000663864">
    <property type="component" value="Unassembled WGS sequence"/>
</dbReference>
<organism evidence="2 3">
    <name type="scientific">Rotaria sordida</name>
    <dbReference type="NCBI Taxonomy" id="392033"/>
    <lineage>
        <taxon>Eukaryota</taxon>
        <taxon>Metazoa</taxon>
        <taxon>Spiralia</taxon>
        <taxon>Gnathifera</taxon>
        <taxon>Rotifera</taxon>
        <taxon>Eurotatoria</taxon>
        <taxon>Bdelloidea</taxon>
        <taxon>Philodinida</taxon>
        <taxon>Philodinidae</taxon>
        <taxon>Rotaria</taxon>
    </lineage>
</organism>
<reference evidence="2" key="1">
    <citation type="submission" date="2021-02" db="EMBL/GenBank/DDBJ databases">
        <authorList>
            <person name="Nowell W R."/>
        </authorList>
    </citation>
    <scope>NUCLEOTIDE SEQUENCE</scope>
</reference>
<dbReference type="AlphaFoldDB" id="A0A814QU82"/>
<protein>
    <submittedName>
        <fullName evidence="2">Uncharacterized protein</fullName>
    </submittedName>
</protein>
<feature type="signal peptide" evidence="1">
    <location>
        <begin position="1"/>
        <end position="22"/>
    </location>
</feature>
<dbReference type="EMBL" id="CAJNOT010000995">
    <property type="protein sequence ID" value="CAF1124571.1"/>
    <property type="molecule type" value="Genomic_DNA"/>
</dbReference>
<accession>A0A814QU82</accession>
<evidence type="ECO:0000313" key="3">
    <source>
        <dbReference type="Proteomes" id="UP000663864"/>
    </source>
</evidence>
<feature type="chain" id="PRO_5032857239" evidence="1">
    <location>
        <begin position="23"/>
        <end position="71"/>
    </location>
</feature>
<evidence type="ECO:0000256" key="1">
    <source>
        <dbReference type="SAM" id="SignalP"/>
    </source>
</evidence>